<proteinExistence type="predicted"/>
<feature type="domain" description="Azaphilone pigments biosynthesis cluster protein L N-terminal" evidence="2">
    <location>
        <begin position="8"/>
        <end position="61"/>
    </location>
</feature>
<dbReference type="InterPro" id="IPR036770">
    <property type="entry name" value="Ankyrin_rpt-contain_sf"/>
</dbReference>
<evidence type="ECO:0000259" key="2">
    <source>
        <dbReference type="Pfam" id="PF17111"/>
    </source>
</evidence>
<protein>
    <recommendedName>
        <fullName evidence="2">Azaphilone pigments biosynthesis cluster protein L N-terminal domain-containing protein</fullName>
    </recommendedName>
</protein>
<dbReference type="EMBL" id="KV744929">
    <property type="protein sequence ID" value="OCK81209.1"/>
    <property type="molecule type" value="Genomic_DNA"/>
</dbReference>
<dbReference type="AlphaFoldDB" id="A0A8E2JG11"/>
<evidence type="ECO:0000313" key="3">
    <source>
        <dbReference type="EMBL" id="OCK81209.1"/>
    </source>
</evidence>
<gene>
    <name evidence="3" type="ORF">K432DRAFT_450727</name>
</gene>
<feature type="chain" id="PRO_5034830438" description="Azaphilone pigments biosynthesis cluster protein L N-terminal domain-containing protein" evidence="1">
    <location>
        <begin position="26"/>
        <end position="885"/>
    </location>
</feature>
<accession>A0A8E2JG11</accession>
<sequence>MDPISTGIGLAASLVTLSALAASSCEVLYDLSKRFQGASKNVRELHDDLESLQTLLSSLEQSGRLLGTNSVGQDLQRLWVTKRERMRQDLHSFGTLMAGLGPLLDKSNPSRCSRVRLLAILSEKTIARYRQKFMEHMSVLGLIQNYLNGCQIQALAAESRLSVDALGRLLKDAQREIEVIPPLLERELPILHSSLSHLGISLNGRLDVISRISEQLNHRLDMASILHNSAGHNFWYQPHSIRAFTAIQNNRASDIASLIPIRARRGRLLSWKWRVFRFPIGTLSIETSQEADDELDKLEELNHTHYISFTFMPPSWIADSIARVSYAILSKGHSIPYWQRIHSGAVSLVPSAIIDALEEGDLLEARGLLSHICPADLTHLASSELTHSLPKQKMIAMAGYRLRITGHGHNPSYELRSINSGNSAGILLRYFHGKEVENGNDGWKQARSIRHANHFAIIGGSAWCELEKESLGQKAFALFGDVERLGTPRAMPSLCLDCTSVSFEVYRRYICEYLDPQSFQELGMLDRWWLGALNISDPRFGQILEAYHLSFRSPLAFQAFKRRSTSIPDELEYCAIVRQVLEAPYAVRQTFLTWLCAMGTAKALQPFINAGFDFGVNRHGLPSSLGMSPRSYLCVAAIFRNNEIMEALRVAGTRIDLTLMACCLPRSLRSIEDVEFVHAIIDGTLPTSREYAEDLPFSPVFRWCSTYANSGFDPTNTLINRLLGAGFGDTKTIVVALLQLGASLDYAGPPKAMRHLTALEWAADLGYLEYVPLLCQGSDSYDDRRTALQSVLALTERNIASSHPRQCLITSSDKLTNWPFDAMQGAFNRKHHVFGGVPLELDLKCHRLILSALLDLADEYSSTANAEKRAQIQAVNPSLGRGHPG</sequence>
<keyword evidence="1" id="KW-0732">Signal</keyword>
<dbReference type="InterPro" id="IPR031348">
    <property type="entry name" value="PigL_N"/>
</dbReference>
<evidence type="ECO:0000313" key="4">
    <source>
        <dbReference type="Proteomes" id="UP000250266"/>
    </source>
</evidence>
<evidence type="ECO:0000256" key="1">
    <source>
        <dbReference type="SAM" id="SignalP"/>
    </source>
</evidence>
<feature type="signal peptide" evidence="1">
    <location>
        <begin position="1"/>
        <end position="25"/>
    </location>
</feature>
<name>A0A8E2JG11_9PEZI</name>
<dbReference type="OrthoDB" id="194358at2759"/>
<dbReference type="Pfam" id="PF17111">
    <property type="entry name" value="PigL_N"/>
    <property type="match status" value="1"/>
</dbReference>
<dbReference type="SUPFAM" id="SSF48403">
    <property type="entry name" value="Ankyrin repeat"/>
    <property type="match status" value="1"/>
</dbReference>
<keyword evidence="4" id="KW-1185">Reference proteome</keyword>
<organism evidence="3 4">
    <name type="scientific">Lepidopterella palustris CBS 459.81</name>
    <dbReference type="NCBI Taxonomy" id="1314670"/>
    <lineage>
        <taxon>Eukaryota</taxon>
        <taxon>Fungi</taxon>
        <taxon>Dikarya</taxon>
        <taxon>Ascomycota</taxon>
        <taxon>Pezizomycotina</taxon>
        <taxon>Dothideomycetes</taxon>
        <taxon>Pleosporomycetidae</taxon>
        <taxon>Mytilinidiales</taxon>
        <taxon>Argynnaceae</taxon>
        <taxon>Lepidopterella</taxon>
    </lineage>
</organism>
<reference evidence="3 4" key="1">
    <citation type="journal article" date="2016" name="Nat. Commun.">
        <title>Ectomycorrhizal ecology is imprinted in the genome of the dominant symbiotic fungus Cenococcum geophilum.</title>
        <authorList>
            <consortium name="DOE Joint Genome Institute"/>
            <person name="Peter M."/>
            <person name="Kohler A."/>
            <person name="Ohm R.A."/>
            <person name="Kuo A."/>
            <person name="Krutzmann J."/>
            <person name="Morin E."/>
            <person name="Arend M."/>
            <person name="Barry K.W."/>
            <person name="Binder M."/>
            <person name="Choi C."/>
            <person name="Clum A."/>
            <person name="Copeland A."/>
            <person name="Grisel N."/>
            <person name="Haridas S."/>
            <person name="Kipfer T."/>
            <person name="LaButti K."/>
            <person name="Lindquist E."/>
            <person name="Lipzen A."/>
            <person name="Maire R."/>
            <person name="Meier B."/>
            <person name="Mihaltcheva S."/>
            <person name="Molinier V."/>
            <person name="Murat C."/>
            <person name="Poggeler S."/>
            <person name="Quandt C.A."/>
            <person name="Sperisen C."/>
            <person name="Tritt A."/>
            <person name="Tisserant E."/>
            <person name="Crous P.W."/>
            <person name="Henrissat B."/>
            <person name="Nehls U."/>
            <person name="Egli S."/>
            <person name="Spatafora J.W."/>
            <person name="Grigoriev I.V."/>
            <person name="Martin F.M."/>
        </authorList>
    </citation>
    <scope>NUCLEOTIDE SEQUENCE [LARGE SCALE GENOMIC DNA]</scope>
    <source>
        <strain evidence="3 4">CBS 459.81</strain>
    </source>
</reference>
<dbReference type="Proteomes" id="UP000250266">
    <property type="component" value="Unassembled WGS sequence"/>
</dbReference>